<dbReference type="PANTHER" id="PTHR16703:SF3">
    <property type="entry name" value="CLAUDIN-12"/>
    <property type="match status" value="1"/>
</dbReference>
<evidence type="ECO:0008006" key="5">
    <source>
        <dbReference type="Google" id="ProtNLM"/>
    </source>
</evidence>
<feature type="transmembrane region" description="Helical" evidence="1">
    <location>
        <begin position="179"/>
        <end position="203"/>
    </location>
</feature>
<evidence type="ECO:0000313" key="4">
    <source>
        <dbReference type="Proteomes" id="UP000694388"/>
    </source>
</evidence>
<evidence type="ECO:0000313" key="3">
    <source>
        <dbReference type="Ensembl" id="ENSEBUP00000002288.1"/>
    </source>
</evidence>
<sequence length="264" mass="28161">MSACCGPCVLSCCFVLIVASVAALIGALVSPTWRSWQLGEFGTESPKLVIVYEGLWSRCVGYDSGDCIVDDPLWPRVTDRLDMRLLQLLLPLAAFAAFLASLLNIVGLCLVCNSQKAPTAADHSAPSCSTNPAAFQILAAILLALATVLGLPPTIWAVLGGVGGPQALPAGGAGWWNGYAIYLALGALAGCFVTSAVLAFWYCTCRPLPMSYNVVPSWYPLQVIPSTWQPPPSSVGYATSRTSNIGTDHGRPRRGWFRWVLKQD</sequence>
<organism evidence="3 4">
    <name type="scientific">Eptatretus burgeri</name>
    <name type="common">Inshore hagfish</name>
    <dbReference type="NCBI Taxonomy" id="7764"/>
    <lineage>
        <taxon>Eukaryota</taxon>
        <taxon>Metazoa</taxon>
        <taxon>Chordata</taxon>
        <taxon>Craniata</taxon>
        <taxon>Vertebrata</taxon>
        <taxon>Cyclostomata</taxon>
        <taxon>Myxini</taxon>
        <taxon>Myxiniformes</taxon>
        <taxon>Myxinidae</taxon>
        <taxon>Eptatretinae</taxon>
        <taxon>Eptatretus</taxon>
    </lineage>
</organism>
<dbReference type="GO" id="GO:0005886">
    <property type="term" value="C:plasma membrane"/>
    <property type="evidence" value="ECO:0007669"/>
    <property type="project" value="TreeGrafter"/>
</dbReference>
<dbReference type="InterPro" id="IPR013287">
    <property type="entry name" value="Claudin12"/>
</dbReference>
<keyword evidence="4" id="KW-1185">Reference proteome</keyword>
<keyword evidence="1" id="KW-0812">Transmembrane</keyword>
<evidence type="ECO:0000256" key="2">
    <source>
        <dbReference type="SAM" id="SignalP"/>
    </source>
</evidence>
<feature type="chain" id="PRO_5034488987" description="Claudin" evidence="2">
    <location>
        <begin position="24"/>
        <end position="264"/>
    </location>
</feature>
<dbReference type="Gene3D" id="1.20.140.150">
    <property type="match status" value="1"/>
</dbReference>
<feature type="transmembrane region" description="Helical" evidence="1">
    <location>
        <begin position="88"/>
        <end position="112"/>
    </location>
</feature>
<feature type="signal peptide" evidence="2">
    <location>
        <begin position="1"/>
        <end position="23"/>
    </location>
</feature>
<dbReference type="Ensembl" id="ENSEBUT00000002639.1">
    <property type="protein sequence ID" value="ENSEBUP00000002288.1"/>
    <property type="gene ID" value="ENSEBUG00000001785.1"/>
</dbReference>
<keyword evidence="1" id="KW-0472">Membrane</keyword>
<dbReference type="Proteomes" id="UP000694388">
    <property type="component" value="Unplaced"/>
</dbReference>
<reference evidence="3" key="1">
    <citation type="submission" date="2025-08" db="UniProtKB">
        <authorList>
            <consortium name="Ensembl"/>
        </authorList>
    </citation>
    <scope>IDENTIFICATION</scope>
</reference>
<keyword evidence="1" id="KW-1133">Transmembrane helix</keyword>
<protein>
    <recommendedName>
        <fullName evidence="5">Claudin</fullName>
    </recommendedName>
</protein>
<dbReference type="PANTHER" id="PTHR16703">
    <property type="entry name" value="CLAUDIN-12"/>
    <property type="match status" value="1"/>
</dbReference>
<dbReference type="OMA" id="FYNTHLN"/>
<proteinExistence type="predicted"/>
<evidence type="ECO:0000256" key="1">
    <source>
        <dbReference type="SAM" id="Phobius"/>
    </source>
</evidence>
<accession>A0A8C4N7E6</accession>
<name>A0A8C4N7E6_EPTBU</name>
<feature type="transmembrane region" description="Helical" evidence="1">
    <location>
        <begin position="133"/>
        <end position="159"/>
    </location>
</feature>
<dbReference type="AlphaFoldDB" id="A0A8C4N7E6"/>
<reference evidence="3" key="2">
    <citation type="submission" date="2025-09" db="UniProtKB">
        <authorList>
            <consortium name="Ensembl"/>
        </authorList>
    </citation>
    <scope>IDENTIFICATION</scope>
</reference>
<keyword evidence="2" id="KW-0732">Signal</keyword>